<proteinExistence type="predicted"/>
<dbReference type="RefSeq" id="WP_277104871.1">
    <property type="nucleotide sequence ID" value="NZ_BAAAJS010000073.1"/>
</dbReference>
<organism evidence="1 2">
    <name type="scientific">Corynebacterium felinum</name>
    <dbReference type="NCBI Taxonomy" id="131318"/>
    <lineage>
        <taxon>Bacteria</taxon>
        <taxon>Bacillati</taxon>
        <taxon>Actinomycetota</taxon>
        <taxon>Actinomycetes</taxon>
        <taxon>Mycobacteriales</taxon>
        <taxon>Corynebacteriaceae</taxon>
        <taxon>Corynebacterium</taxon>
    </lineage>
</organism>
<accession>A0ABU2BCA8</accession>
<gene>
    <name evidence="1" type="ORF">J2S37_002812</name>
</gene>
<dbReference type="EMBL" id="JAVDYF010000001">
    <property type="protein sequence ID" value="MDR7356274.1"/>
    <property type="molecule type" value="Genomic_DNA"/>
</dbReference>
<evidence type="ECO:0000313" key="2">
    <source>
        <dbReference type="Proteomes" id="UP001183619"/>
    </source>
</evidence>
<keyword evidence="2" id="KW-1185">Reference proteome</keyword>
<name>A0ABU2BCA8_9CORY</name>
<comment type="caution">
    <text evidence="1">The sequence shown here is derived from an EMBL/GenBank/DDBJ whole genome shotgun (WGS) entry which is preliminary data.</text>
</comment>
<sequence>MVSTTPTLEDFEQVDQQLVALGWKEATYSNAGELPLGTKKFSAQVCSLLFSGAEIPEDFLNPNHDFRTIYATRAGASPKRFHTLTYEGPPEVLCAAVKERGTKFALTCMNTRESRFGDSFCCTFPDGPLVAVILAICDPEFHCPIPRKADYLVDWAAMVADLVVKIDTIRWTARHKYLHVISPELLETRLEEHLNTAIEENISLVGPLGFVLVHRALNNRFDRDRLIAMIIAEMEIVPRRRDRQQMVTLLMETLGLSDADLLAQKTQLGPLLSTGEPSVIEAIGTRLIPLVADVDLVDVALGALYTKTNKALKQVLHALAQRHTPALEIVEEFAPALVPLLDSTDSHVLQYARELMQAWGIEAASTSDKPEAQMWQETPPLWEVPRYDAGSVSVESVMEALGKLPKENFYSDVDVEIFLSRYFALVHHDPDMAQRAVQGAPYGARQWLFPNYFNGDMDTYMWLYEKKYIVASRDATVVVHAAQMPSILSEPSYIDLRITVDDFVQRLEKYHQCGAPVYEPDFVLALLRLDLSGIDQRSVQKRLSEFTMPVHTWQGEALEQNAGQIAAAYIAHPYAEPALEPHFGRWFPMALQAPPALKHLPRRFTPSAWHDETIDPATVPSWGDGAWTLLRRESSSKGPTLGRIAAQAARSQRPFGPGLAINMLNIQRPTTAGELEGVYEALMHSWERGLLRPGVADVRYLGWKDDLTSCRGIAQTWEQLAREGLLSVIWPLYDALLAQAFIRKTTPAGVSEVAASMARLAPHVLAAVSAGRAPKSALMALGARAWAERTGTSKVIEAAQEIVAVLGECEASAEQLTSGAQGNNSLSSEEFQALWCLPKPAPGVVLDTTSVRILRGETPLVAHQIWTEFQLRDYPGRSFLLAEPSCLRDWIFHDRCTIIERTETPLRISHAPRRFMYWNGEKFVIEDYDPNYRSKKRPSRLPDVAIVAMFAGLQNTHNDEYGSACYAVKNLLSSMLVDPDSTHSAMQVLLNHTDLFSPGKVIGFVTKNPASLPSLWPFITDSLSFAAKQEKNPHWLNRVLDAALAHTDLLRYGIEHGFIHPEDFAALDSIAGQAKASAARKKARELHAILNLASGPKEDFLR</sequence>
<protein>
    <submittedName>
        <fullName evidence="1">Uncharacterized protein</fullName>
    </submittedName>
</protein>
<dbReference type="Proteomes" id="UP001183619">
    <property type="component" value="Unassembled WGS sequence"/>
</dbReference>
<reference evidence="1 2" key="1">
    <citation type="submission" date="2023-07" db="EMBL/GenBank/DDBJ databases">
        <title>Sequencing the genomes of 1000 actinobacteria strains.</title>
        <authorList>
            <person name="Klenk H.-P."/>
        </authorList>
    </citation>
    <scope>NUCLEOTIDE SEQUENCE [LARGE SCALE GENOMIC DNA]</scope>
    <source>
        <strain evidence="1 2">DSM 44508</strain>
    </source>
</reference>
<evidence type="ECO:0000313" key="1">
    <source>
        <dbReference type="EMBL" id="MDR7356274.1"/>
    </source>
</evidence>